<proteinExistence type="predicted"/>
<dbReference type="SUPFAM" id="SSF46894">
    <property type="entry name" value="C-terminal effector domain of the bipartite response regulators"/>
    <property type="match status" value="1"/>
</dbReference>
<sequence length="202" mass="21424">MSLKVLLAEDMRLLREALTELLGRDPGLRVVAAVTSGDEILPAAKLHAPDVAVIDIHLPVLDGIDAAARLRDELPAVRVLILTALARPAELRRALEAGVAGFLPKDVRPAELAEAVRTVAAGGRAFDQGLTLRALESATSPLTSREAEVLGLAATGLPPAQIAERLHLTYGTVRNYLTSAVDKLGARNRIDAVRIATESGWL</sequence>
<dbReference type="Gene3D" id="1.10.10.10">
    <property type="entry name" value="Winged helix-like DNA-binding domain superfamily/Winged helix DNA-binding domain"/>
    <property type="match status" value="1"/>
</dbReference>
<dbReference type="RefSeq" id="WP_181615048.1">
    <property type="nucleotide sequence ID" value="NZ_BAABAM010000007.1"/>
</dbReference>
<dbReference type="SMART" id="SM00421">
    <property type="entry name" value="HTH_LUXR"/>
    <property type="match status" value="1"/>
</dbReference>
<dbReference type="PANTHER" id="PTHR43214:SF42">
    <property type="entry name" value="TRANSCRIPTIONAL REGULATORY PROTEIN DESR"/>
    <property type="match status" value="1"/>
</dbReference>
<feature type="modified residue" description="4-aspartylphosphate" evidence="2">
    <location>
        <position position="55"/>
    </location>
</feature>
<feature type="domain" description="Response regulatory" evidence="4">
    <location>
        <begin position="4"/>
        <end position="120"/>
    </location>
</feature>
<dbReference type="GO" id="GO:0006355">
    <property type="term" value="P:regulation of DNA-templated transcription"/>
    <property type="evidence" value="ECO:0007669"/>
    <property type="project" value="InterPro"/>
</dbReference>
<evidence type="ECO:0000256" key="2">
    <source>
        <dbReference type="PROSITE-ProRule" id="PRU00169"/>
    </source>
</evidence>
<organism evidence="5 6">
    <name type="scientific">Nonomuraea soli</name>
    <dbReference type="NCBI Taxonomy" id="1032476"/>
    <lineage>
        <taxon>Bacteria</taxon>
        <taxon>Bacillati</taxon>
        <taxon>Actinomycetota</taxon>
        <taxon>Actinomycetes</taxon>
        <taxon>Streptosporangiales</taxon>
        <taxon>Streptosporangiaceae</taxon>
        <taxon>Nonomuraea</taxon>
    </lineage>
</organism>
<evidence type="ECO:0000256" key="1">
    <source>
        <dbReference type="ARBA" id="ARBA00023125"/>
    </source>
</evidence>
<evidence type="ECO:0000313" key="6">
    <source>
        <dbReference type="Proteomes" id="UP000530928"/>
    </source>
</evidence>
<dbReference type="Gene3D" id="3.40.50.2300">
    <property type="match status" value="1"/>
</dbReference>
<keyword evidence="6" id="KW-1185">Reference proteome</keyword>
<dbReference type="InterPro" id="IPR039420">
    <property type="entry name" value="WalR-like"/>
</dbReference>
<dbReference type="PROSITE" id="PS50043">
    <property type="entry name" value="HTH_LUXR_2"/>
    <property type="match status" value="1"/>
</dbReference>
<dbReference type="InterPro" id="IPR011006">
    <property type="entry name" value="CheY-like_superfamily"/>
</dbReference>
<dbReference type="CDD" id="cd06170">
    <property type="entry name" value="LuxR_C_like"/>
    <property type="match status" value="1"/>
</dbReference>
<dbReference type="Pfam" id="PF00196">
    <property type="entry name" value="GerE"/>
    <property type="match status" value="1"/>
</dbReference>
<dbReference type="PRINTS" id="PR00038">
    <property type="entry name" value="HTHLUXR"/>
</dbReference>
<keyword evidence="2" id="KW-0597">Phosphoprotein</keyword>
<dbReference type="SMART" id="SM00448">
    <property type="entry name" value="REC"/>
    <property type="match status" value="1"/>
</dbReference>
<keyword evidence="1" id="KW-0238">DNA-binding</keyword>
<dbReference type="GO" id="GO:0000160">
    <property type="term" value="P:phosphorelay signal transduction system"/>
    <property type="evidence" value="ECO:0007669"/>
    <property type="project" value="InterPro"/>
</dbReference>
<accession>A0A7W0CSG7</accession>
<evidence type="ECO:0000259" key="3">
    <source>
        <dbReference type="PROSITE" id="PS50043"/>
    </source>
</evidence>
<dbReference type="InterPro" id="IPR016032">
    <property type="entry name" value="Sig_transdc_resp-reg_C-effctor"/>
</dbReference>
<dbReference type="Proteomes" id="UP000530928">
    <property type="component" value="Unassembled WGS sequence"/>
</dbReference>
<dbReference type="Pfam" id="PF00072">
    <property type="entry name" value="Response_reg"/>
    <property type="match status" value="1"/>
</dbReference>
<dbReference type="AlphaFoldDB" id="A0A7W0CSG7"/>
<dbReference type="PANTHER" id="PTHR43214">
    <property type="entry name" value="TWO-COMPONENT RESPONSE REGULATOR"/>
    <property type="match status" value="1"/>
</dbReference>
<evidence type="ECO:0000259" key="4">
    <source>
        <dbReference type="PROSITE" id="PS50110"/>
    </source>
</evidence>
<gene>
    <name evidence="5" type="ORF">HNR30_007751</name>
</gene>
<dbReference type="InterPro" id="IPR000792">
    <property type="entry name" value="Tscrpt_reg_LuxR_C"/>
</dbReference>
<name>A0A7W0CSG7_9ACTN</name>
<dbReference type="InterPro" id="IPR036388">
    <property type="entry name" value="WH-like_DNA-bd_sf"/>
</dbReference>
<feature type="domain" description="HTH luxR-type" evidence="3">
    <location>
        <begin position="135"/>
        <end position="200"/>
    </location>
</feature>
<evidence type="ECO:0000313" key="5">
    <source>
        <dbReference type="EMBL" id="MBA2896360.1"/>
    </source>
</evidence>
<protein>
    <submittedName>
        <fullName evidence="5">Two-component system response regulator DesR</fullName>
    </submittedName>
</protein>
<dbReference type="EMBL" id="JACDUR010000008">
    <property type="protein sequence ID" value="MBA2896360.1"/>
    <property type="molecule type" value="Genomic_DNA"/>
</dbReference>
<dbReference type="PROSITE" id="PS50110">
    <property type="entry name" value="RESPONSE_REGULATORY"/>
    <property type="match status" value="1"/>
</dbReference>
<dbReference type="InterPro" id="IPR001789">
    <property type="entry name" value="Sig_transdc_resp-reg_receiver"/>
</dbReference>
<dbReference type="GO" id="GO:0003677">
    <property type="term" value="F:DNA binding"/>
    <property type="evidence" value="ECO:0007669"/>
    <property type="project" value="UniProtKB-KW"/>
</dbReference>
<reference evidence="5 6" key="1">
    <citation type="submission" date="2020-07" db="EMBL/GenBank/DDBJ databases">
        <title>Genomic Encyclopedia of Type Strains, Phase IV (KMG-IV): sequencing the most valuable type-strain genomes for metagenomic binning, comparative biology and taxonomic classification.</title>
        <authorList>
            <person name="Goeker M."/>
        </authorList>
    </citation>
    <scope>NUCLEOTIDE SEQUENCE [LARGE SCALE GENOMIC DNA]</scope>
    <source>
        <strain evidence="5 6">DSM 45533</strain>
    </source>
</reference>
<comment type="caution">
    <text evidence="5">The sequence shown here is derived from an EMBL/GenBank/DDBJ whole genome shotgun (WGS) entry which is preliminary data.</text>
</comment>
<dbReference type="SUPFAM" id="SSF52172">
    <property type="entry name" value="CheY-like"/>
    <property type="match status" value="1"/>
</dbReference>